<proteinExistence type="predicted"/>
<reference evidence="1 2" key="1">
    <citation type="submission" date="2018-05" db="EMBL/GenBank/DDBJ databases">
        <title>Kurthia sibirica genome sequence.</title>
        <authorList>
            <person name="Maclea K.S."/>
            <person name="Goen A.E."/>
        </authorList>
    </citation>
    <scope>NUCLEOTIDE SEQUENCE [LARGE SCALE GENOMIC DNA]</scope>
    <source>
        <strain evidence="1 2">ATCC 49154</strain>
    </source>
</reference>
<name>A0A2U3AIG9_9BACL</name>
<keyword evidence="2" id="KW-1185">Reference proteome</keyword>
<evidence type="ECO:0000313" key="1">
    <source>
        <dbReference type="EMBL" id="PWI24352.1"/>
    </source>
</evidence>
<accession>A0A2U3AIG9</accession>
<evidence type="ECO:0008006" key="3">
    <source>
        <dbReference type="Google" id="ProtNLM"/>
    </source>
</evidence>
<protein>
    <recommendedName>
        <fullName evidence="3">SEC-C motif-containing protein</fullName>
    </recommendedName>
</protein>
<gene>
    <name evidence="1" type="ORF">DEX24_14105</name>
</gene>
<organism evidence="1 2">
    <name type="scientific">Kurthia sibirica</name>
    <dbReference type="NCBI Taxonomy" id="202750"/>
    <lineage>
        <taxon>Bacteria</taxon>
        <taxon>Bacillati</taxon>
        <taxon>Bacillota</taxon>
        <taxon>Bacilli</taxon>
        <taxon>Bacillales</taxon>
        <taxon>Caryophanaceae</taxon>
        <taxon>Kurthia</taxon>
    </lineage>
</organism>
<comment type="caution">
    <text evidence="1">The sequence shown here is derived from an EMBL/GenBank/DDBJ whole genome shotgun (WGS) entry which is preliminary data.</text>
</comment>
<dbReference type="Proteomes" id="UP000245938">
    <property type="component" value="Unassembled WGS sequence"/>
</dbReference>
<dbReference type="RefSeq" id="WP_109307060.1">
    <property type="nucleotide sequence ID" value="NZ_BJUF01000007.1"/>
</dbReference>
<dbReference type="AlphaFoldDB" id="A0A2U3AIG9"/>
<evidence type="ECO:0000313" key="2">
    <source>
        <dbReference type="Proteomes" id="UP000245938"/>
    </source>
</evidence>
<dbReference type="EMBL" id="QFVR01000023">
    <property type="protein sequence ID" value="PWI24352.1"/>
    <property type="molecule type" value="Genomic_DNA"/>
</dbReference>
<sequence length="604" mass="71236">MKRFDRPCPCMSGKKAFDCCFAKNKVTKENHWASIKARLVQNFIAEHPTDEEVVSLQQWVGTSRLAEFEEGMDAITVQHLLTDAYFFTNHTKEWGYFLIQNMKEIIQPKTHQILSSWQQPLFFVGKVLEIIDGFVIAEHYYTKEVIIIVDVEIEDDIIEDFIICHIVPGIHQRYYYLLSSAIILEKNHGQVIAKWRQRFEEANFEQHSLFFKEHILDCFSDLVGLKTISNSEVRDLDLGALYLIVSLDELLIDLDVKNDRLAFVFFNYLMDNGLSQRLRKKEGLLAAIIDFGIRYDFLPRIITQRKLAEMMNVSTSSVRRYSNKIAYYFEQDFDDNVFEKLRQPSYQIGTDANMDDYKEWQLQKHFEKMIFTNDVDRKRMEKKLEGIPFKPITNKDNAQKYAFEAYIADADDDRQRLAQLAINFDSLNKDACIIQSEVLPKNQRLDVLLEMLVRNQSVSHLENRKIVLLLQLFFTQQKYDSAWQLLQEIPVTKRQQSKELHYFYMTLCIYFEEIDDNLLSIIDNKYVEDGMMAWLKWIMAKMKKHINEEQLHSDAVNCNPFVQKYMELDIAPYDYPTHKTCVKGDPGEAKFVHFVLFPLLKDKK</sequence>
<dbReference type="OrthoDB" id="6399948at2"/>